<dbReference type="InterPro" id="IPR058841">
    <property type="entry name" value="HTH_76"/>
</dbReference>
<evidence type="ECO:0000259" key="1">
    <source>
        <dbReference type="Pfam" id="PF25871"/>
    </source>
</evidence>
<reference evidence="2" key="1">
    <citation type="submission" date="2022-07" db="EMBL/GenBank/DDBJ databases">
        <title>Phylogenomic reconstructions and comparative analyses of Kickxellomycotina fungi.</title>
        <authorList>
            <person name="Reynolds N.K."/>
            <person name="Stajich J.E."/>
            <person name="Barry K."/>
            <person name="Grigoriev I.V."/>
            <person name="Crous P."/>
            <person name="Smith M.E."/>
        </authorList>
    </citation>
    <scope>NUCLEOTIDE SEQUENCE</scope>
    <source>
        <strain evidence="2">NBRC 105413</strain>
    </source>
</reference>
<evidence type="ECO:0000313" key="3">
    <source>
        <dbReference type="Proteomes" id="UP001145021"/>
    </source>
</evidence>
<evidence type="ECO:0000313" key="2">
    <source>
        <dbReference type="EMBL" id="KAJ1643151.1"/>
    </source>
</evidence>
<proteinExistence type="predicted"/>
<dbReference type="Pfam" id="PF25871">
    <property type="entry name" value="HTH_76"/>
    <property type="match status" value="1"/>
</dbReference>
<accession>A0A9W7XF47</accession>
<dbReference type="AlphaFoldDB" id="A0A9W7XF47"/>
<dbReference type="Proteomes" id="UP001145021">
    <property type="component" value="Unassembled WGS sequence"/>
</dbReference>
<feature type="domain" description="PEX14-like helix-turn-helix" evidence="1">
    <location>
        <begin position="77"/>
        <end position="144"/>
    </location>
</feature>
<gene>
    <name evidence="2" type="ORF">LPJ64_005044</name>
</gene>
<dbReference type="EMBL" id="JANBOH010000289">
    <property type="protein sequence ID" value="KAJ1643151.1"/>
    <property type="molecule type" value="Genomic_DNA"/>
</dbReference>
<comment type="caution">
    <text evidence="2">The sequence shown here is derived from an EMBL/GenBank/DDBJ whole genome shotgun (WGS) entry which is preliminary data.</text>
</comment>
<sequence length="563" mass="63588">MDKQISQVDGCDFTTEELQQFHRYYKYTWPEHLTNSPLASKIKHFALEEPTVDTARLCRWLRTMGIQDEDEQTAEQQLYSRFESFDFTTAPGFNEFLTKVYLPTTGKTSKHDIEERMERAKIEYYNERVEKIDYDEYKRFKEQTKPKPVCPYQHLWEKEKEDTANNSQFEHVRVIDLADYLDDNLTVNALDRINGEVEEAEDPRYYALAIIRTLKKDSDENVVFLPALDNKTPEQTLAALRSCLRLEIALRKLNATKPVVVFANGSVDPTALGLMRATTETVLSDNFSLEPAAAQFPTAIFSWAHIAREEEVSLGTAEYVLCHPNTVLRGSEWQGALGLGRGFIGHRNFAKATERILLAASCPPPLTRSALRQACLVESAYPGPCKISVWKQEIAQYFALLAQDNAGDANNGTTVTAFEQLSDLLKDLKDTGKPWADRYAEFAESAEQMKKRAIWVAALQAARKMEYSQALALEYSIAKAILSGDFDSAESASELVHKSACNGPSIADILSISEPVSDSEPNALQVEIPGECPFAKMYRKNPEQFRHIDLKSISDHRPLNLGK</sequence>
<protein>
    <recommendedName>
        <fullName evidence="1">PEX14-like helix-turn-helix domain-containing protein</fullName>
    </recommendedName>
</protein>
<organism evidence="2 3">
    <name type="scientific">Coemansia asiatica</name>
    <dbReference type="NCBI Taxonomy" id="1052880"/>
    <lineage>
        <taxon>Eukaryota</taxon>
        <taxon>Fungi</taxon>
        <taxon>Fungi incertae sedis</taxon>
        <taxon>Zoopagomycota</taxon>
        <taxon>Kickxellomycotina</taxon>
        <taxon>Kickxellomycetes</taxon>
        <taxon>Kickxellales</taxon>
        <taxon>Kickxellaceae</taxon>
        <taxon>Coemansia</taxon>
    </lineage>
</organism>
<keyword evidence="3" id="KW-1185">Reference proteome</keyword>
<name>A0A9W7XF47_9FUNG</name>